<evidence type="ECO:0000313" key="1">
    <source>
        <dbReference type="EMBL" id="SCG84626.1"/>
    </source>
</evidence>
<accession>A0A1D3KZ81</accession>
<gene>
    <name evidence="1" type="ORF">MCBB_0037</name>
</gene>
<protein>
    <submittedName>
        <fullName evidence="1">Region of a membrane-bound protein predicted to be embedded in the membrane</fullName>
    </submittedName>
</protein>
<dbReference type="AlphaFoldDB" id="A0A1D3KZ81"/>
<reference evidence="1 2" key="1">
    <citation type="submission" date="2016-08" db="EMBL/GenBank/DDBJ databases">
        <authorList>
            <person name="Seilhamer J.J."/>
        </authorList>
    </citation>
    <scope>NUCLEOTIDE SEQUENCE [LARGE SCALE GENOMIC DNA]</scope>
    <source>
        <strain evidence="1">Buetzberg</strain>
    </source>
</reference>
<name>A0A1D3KZ81_9EURY</name>
<dbReference type="KEGG" id="mcub:MCBB_0037"/>
<dbReference type="Proteomes" id="UP000094707">
    <property type="component" value="Chromosome I"/>
</dbReference>
<sequence length="177" mass="18621">MKMISLKKILITLLTGLILILGVFPACAVSSPVSTQTVTIRVPKTNAISTGYGTSGDSQMEAMDVSPDNTETPIGNLYVQSCSNSNTQLWVRASGDFRGTKTTNSLELSNLKFAVPGANGKTNFSNGYVKAGDQNPHADGDGKISLDLYMSVPYGTAPDTYTATVYLTSVLDATAPA</sequence>
<keyword evidence="2" id="KW-1185">Reference proteome</keyword>
<dbReference type="EMBL" id="LT607756">
    <property type="protein sequence ID" value="SCG84626.1"/>
    <property type="molecule type" value="Genomic_DNA"/>
</dbReference>
<proteinExistence type="predicted"/>
<evidence type="ECO:0000313" key="2">
    <source>
        <dbReference type="Proteomes" id="UP000094707"/>
    </source>
</evidence>
<organism evidence="1 2">
    <name type="scientific">Methanobacterium congolense</name>
    <dbReference type="NCBI Taxonomy" id="118062"/>
    <lineage>
        <taxon>Archaea</taxon>
        <taxon>Methanobacteriati</taxon>
        <taxon>Methanobacteriota</taxon>
        <taxon>Methanomada group</taxon>
        <taxon>Methanobacteria</taxon>
        <taxon>Methanobacteriales</taxon>
        <taxon>Methanobacteriaceae</taxon>
        <taxon>Methanobacterium</taxon>
    </lineage>
</organism>